<dbReference type="AlphaFoldDB" id="A0A8S9UYZ1"/>
<feature type="non-terminal residue" evidence="1">
    <location>
        <position position="1"/>
    </location>
</feature>
<evidence type="ECO:0000313" key="1">
    <source>
        <dbReference type="EMBL" id="KAF4144189.1"/>
    </source>
</evidence>
<accession>A0A8S9UYZ1</accession>
<comment type="caution">
    <text evidence="1">The sequence shown here is derived from an EMBL/GenBank/DDBJ whole genome shotgun (WGS) entry which is preliminary data.</text>
</comment>
<protein>
    <submittedName>
        <fullName evidence="1">Uncharacterized protein</fullName>
    </submittedName>
</protein>
<proteinExistence type="predicted"/>
<name>A0A8S9UYZ1_PHYIN</name>
<feature type="non-terminal residue" evidence="1">
    <location>
        <position position="86"/>
    </location>
</feature>
<organism evidence="1 2">
    <name type="scientific">Phytophthora infestans</name>
    <name type="common">Potato late blight agent</name>
    <name type="synonym">Botrytis infestans</name>
    <dbReference type="NCBI Taxonomy" id="4787"/>
    <lineage>
        <taxon>Eukaryota</taxon>
        <taxon>Sar</taxon>
        <taxon>Stramenopiles</taxon>
        <taxon>Oomycota</taxon>
        <taxon>Peronosporomycetes</taxon>
        <taxon>Peronosporales</taxon>
        <taxon>Peronosporaceae</taxon>
        <taxon>Phytophthora</taxon>
    </lineage>
</organism>
<gene>
    <name evidence="1" type="ORF">GN958_ATG06510</name>
</gene>
<evidence type="ECO:0000313" key="2">
    <source>
        <dbReference type="Proteomes" id="UP000704712"/>
    </source>
</evidence>
<dbReference type="EMBL" id="JAACNO010000881">
    <property type="protein sequence ID" value="KAF4144189.1"/>
    <property type="molecule type" value="Genomic_DNA"/>
</dbReference>
<sequence length="86" mass="9840">TLRIMKLWHQAVKELNNIERGISEIDFSLDISPVFRVKHDADLASKLEAIPIFSERIRIVDFASRALLSDTALTEAMIKLFGQQEE</sequence>
<dbReference type="Proteomes" id="UP000704712">
    <property type="component" value="Unassembled WGS sequence"/>
</dbReference>
<reference evidence="1" key="1">
    <citation type="submission" date="2020-03" db="EMBL/GenBank/DDBJ databases">
        <title>Hybrid Assembly of Korean Phytophthora infestans isolates.</title>
        <authorList>
            <person name="Prokchorchik M."/>
            <person name="Lee Y."/>
            <person name="Seo J."/>
            <person name="Cho J.-H."/>
            <person name="Park Y.-E."/>
            <person name="Jang D.-C."/>
            <person name="Im J.-S."/>
            <person name="Choi J.-G."/>
            <person name="Park H.-J."/>
            <person name="Lee G.-B."/>
            <person name="Lee Y.-G."/>
            <person name="Hong S.-Y."/>
            <person name="Cho K."/>
            <person name="Sohn K.H."/>
        </authorList>
    </citation>
    <scope>NUCLEOTIDE SEQUENCE</scope>
    <source>
        <strain evidence="1">KR_2_A2</strain>
    </source>
</reference>